<reference evidence="2" key="1">
    <citation type="submission" date="2022-11" db="EMBL/GenBank/DDBJ databases">
        <title>Chromosome-level genome of Pogonophryne albipinna.</title>
        <authorList>
            <person name="Jo E."/>
        </authorList>
    </citation>
    <scope>NUCLEOTIDE SEQUENCE</scope>
    <source>
        <strain evidence="2">SGF0006</strain>
        <tissue evidence="2">Muscle</tissue>
    </source>
</reference>
<feature type="region of interest" description="Disordered" evidence="1">
    <location>
        <begin position="1"/>
        <end position="42"/>
    </location>
</feature>
<name>A0AAD6AUF2_9TELE</name>
<evidence type="ECO:0000313" key="2">
    <source>
        <dbReference type="EMBL" id="KAJ4931224.1"/>
    </source>
</evidence>
<evidence type="ECO:0000313" key="3">
    <source>
        <dbReference type="Proteomes" id="UP001219934"/>
    </source>
</evidence>
<evidence type="ECO:0000256" key="1">
    <source>
        <dbReference type="SAM" id="MobiDB-lite"/>
    </source>
</evidence>
<comment type="caution">
    <text evidence="2">The sequence shown here is derived from an EMBL/GenBank/DDBJ whole genome shotgun (WGS) entry which is preliminary data.</text>
</comment>
<feature type="region of interest" description="Disordered" evidence="1">
    <location>
        <begin position="64"/>
        <end position="101"/>
    </location>
</feature>
<organism evidence="2 3">
    <name type="scientific">Pogonophryne albipinna</name>
    <dbReference type="NCBI Taxonomy" id="1090488"/>
    <lineage>
        <taxon>Eukaryota</taxon>
        <taxon>Metazoa</taxon>
        <taxon>Chordata</taxon>
        <taxon>Craniata</taxon>
        <taxon>Vertebrata</taxon>
        <taxon>Euteleostomi</taxon>
        <taxon>Actinopterygii</taxon>
        <taxon>Neopterygii</taxon>
        <taxon>Teleostei</taxon>
        <taxon>Neoteleostei</taxon>
        <taxon>Acanthomorphata</taxon>
        <taxon>Eupercaria</taxon>
        <taxon>Perciformes</taxon>
        <taxon>Notothenioidei</taxon>
        <taxon>Pogonophryne</taxon>
    </lineage>
</organism>
<feature type="compositionally biased region" description="Low complexity" evidence="1">
    <location>
        <begin position="64"/>
        <end position="76"/>
    </location>
</feature>
<dbReference type="EMBL" id="JAPTMU010000015">
    <property type="protein sequence ID" value="KAJ4931224.1"/>
    <property type="molecule type" value="Genomic_DNA"/>
</dbReference>
<dbReference type="AlphaFoldDB" id="A0AAD6AUF2"/>
<proteinExistence type="predicted"/>
<protein>
    <submittedName>
        <fullName evidence="2">Uncharacterized protein</fullName>
    </submittedName>
</protein>
<keyword evidence="3" id="KW-1185">Reference proteome</keyword>
<gene>
    <name evidence="2" type="ORF">JOQ06_025522</name>
</gene>
<dbReference type="Proteomes" id="UP001219934">
    <property type="component" value="Unassembled WGS sequence"/>
</dbReference>
<accession>A0AAD6AUF2</accession>
<feature type="compositionally biased region" description="Polar residues" evidence="1">
    <location>
        <begin position="27"/>
        <end position="42"/>
    </location>
</feature>
<feature type="non-terminal residue" evidence="2">
    <location>
        <position position="1"/>
    </location>
</feature>
<feature type="compositionally biased region" description="Basic and acidic residues" evidence="1">
    <location>
        <begin position="1"/>
        <end position="16"/>
    </location>
</feature>
<sequence>MAVDARRKWLPREKVMPGKPGGDAHTADQSESSPSPVQWSGTTLPPMGVLWAKPDWTLFTLRAPGSPSVPSRGSRVTARVNGTNDKQPPSPPGANVAHIEW</sequence>